<comment type="caution">
    <text evidence="2">The sequence shown here is derived from an EMBL/GenBank/DDBJ whole genome shotgun (WGS) entry which is preliminary data.</text>
</comment>
<name>A0A7C8I004_9PLEO</name>
<dbReference type="AlphaFoldDB" id="A0A7C8I004"/>
<evidence type="ECO:0000313" key="3">
    <source>
        <dbReference type="Proteomes" id="UP000481861"/>
    </source>
</evidence>
<feature type="region of interest" description="Disordered" evidence="1">
    <location>
        <begin position="152"/>
        <end position="173"/>
    </location>
</feature>
<dbReference type="Proteomes" id="UP000481861">
    <property type="component" value="Unassembled WGS sequence"/>
</dbReference>
<evidence type="ECO:0000313" key="2">
    <source>
        <dbReference type="EMBL" id="KAF2866854.1"/>
    </source>
</evidence>
<evidence type="ECO:0000256" key="1">
    <source>
        <dbReference type="SAM" id="MobiDB-lite"/>
    </source>
</evidence>
<keyword evidence="3" id="KW-1185">Reference proteome</keyword>
<dbReference type="OrthoDB" id="5119986at2759"/>
<proteinExistence type="predicted"/>
<organism evidence="2 3">
    <name type="scientific">Massariosphaeria phaeospora</name>
    <dbReference type="NCBI Taxonomy" id="100035"/>
    <lineage>
        <taxon>Eukaryota</taxon>
        <taxon>Fungi</taxon>
        <taxon>Dikarya</taxon>
        <taxon>Ascomycota</taxon>
        <taxon>Pezizomycotina</taxon>
        <taxon>Dothideomycetes</taxon>
        <taxon>Pleosporomycetidae</taxon>
        <taxon>Pleosporales</taxon>
        <taxon>Pleosporales incertae sedis</taxon>
        <taxon>Massariosphaeria</taxon>
    </lineage>
</organism>
<protein>
    <submittedName>
        <fullName evidence="2">Uncharacterized protein</fullName>
    </submittedName>
</protein>
<sequence>MKLSTWHCEAELYWAPILQLTNTKGKCSLCSKHLLFDTMISLGDLPLAHPVHVQLHKITKDTNIAIWTIENGKPKQLQGSINIHPAQSVLKSGSHTLAYQQIDDVAICIDTLAKAPTTYATITQNTLFRQFYKVASHPILYANGSHAQALRHHPAPAVHADRPPAPASRWPPRSRCENTARVWPYACCASG</sequence>
<reference evidence="2 3" key="1">
    <citation type="submission" date="2020-01" db="EMBL/GenBank/DDBJ databases">
        <authorList>
            <consortium name="DOE Joint Genome Institute"/>
            <person name="Haridas S."/>
            <person name="Albert R."/>
            <person name="Binder M."/>
            <person name="Bloem J."/>
            <person name="Labutti K."/>
            <person name="Salamov A."/>
            <person name="Andreopoulos B."/>
            <person name="Baker S.E."/>
            <person name="Barry K."/>
            <person name="Bills G."/>
            <person name="Bluhm B.H."/>
            <person name="Cannon C."/>
            <person name="Castanera R."/>
            <person name="Culley D.E."/>
            <person name="Daum C."/>
            <person name="Ezra D."/>
            <person name="Gonzalez J.B."/>
            <person name="Henrissat B."/>
            <person name="Kuo A."/>
            <person name="Liang C."/>
            <person name="Lipzen A."/>
            <person name="Lutzoni F."/>
            <person name="Magnuson J."/>
            <person name="Mondo S."/>
            <person name="Nolan M."/>
            <person name="Ohm R."/>
            <person name="Pangilinan J."/>
            <person name="Park H.-J.H."/>
            <person name="Ramirez L."/>
            <person name="Alfaro M."/>
            <person name="Sun H."/>
            <person name="Tritt A."/>
            <person name="Yoshinaga Y."/>
            <person name="Zwiers L.-H.L."/>
            <person name="Turgeon B.G."/>
            <person name="Goodwin S.B."/>
            <person name="Spatafora J.W."/>
            <person name="Crous P.W."/>
            <person name="Grigoriev I.V."/>
        </authorList>
    </citation>
    <scope>NUCLEOTIDE SEQUENCE [LARGE SCALE GENOMIC DNA]</scope>
    <source>
        <strain evidence="2 3">CBS 611.86</strain>
    </source>
</reference>
<gene>
    <name evidence="2" type="ORF">BDV95DRAFT_189256</name>
</gene>
<accession>A0A7C8I004</accession>
<dbReference type="EMBL" id="JAADJZ010000025">
    <property type="protein sequence ID" value="KAF2866854.1"/>
    <property type="molecule type" value="Genomic_DNA"/>
</dbReference>